<comment type="caution">
    <text evidence="3">The sequence shown here is derived from an EMBL/GenBank/DDBJ whole genome shotgun (WGS) entry which is preliminary data.</text>
</comment>
<dbReference type="AlphaFoldDB" id="A0A8K0KCX2"/>
<reference evidence="3" key="2">
    <citation type="submission" date="2017-10" db="EMBL/GenBank/DDBJ databases">
        <title>Ladona fulva Genome sequencing and assembly.</title>
        <authorList>
            <person name="Murali S."/>
            <person name="Richards S."/>
            <person name="Bandaranaike D."/>
            <person name="Bellair M."/>
            <person name="Blankenburg K."/>
            <person name="Chao H."/>
            <person name="Dinh H."/>
            <person name="Doddapaneni H."/>
            <person name="Dugan-Rocha S."/>
            <person name="Elkadiri S."/>
            <person name="Gnanaolivu R."/>
            <person name="Hernandez B."/>
            <person name="Skinner E."/>
            <person name="Javaid M."/>
            <person name="Lee S."/>
            <person name="Li M."/>
            <person name="Ming W."/>
            <person name="Munidasa M."/>
            <person name="Muniz J."/>
            <person name="Nguyen L."/>
            <person name="Hughes D."/>
            <person name="Osuji N."/>
            <person name="Pu L.-L."/>
            <person name="Puazo M."/>
            <person name="Qu C."/>
            <person name="Quiroz J."/>
            <person name="Raj R."/>
            <person name="Weissenberger G."/>
            <person name="Xin Y."/>
            <person name="Zou X."/>
            <person name="Han Y."/>
            <person name="Worley K."/>
            <person name="Muzny D."/>
            <person name="Gibbs R."/>
        </authorList>
    </citation>
    <scope>NUCLEOTIDE SEQUENCE</scope>
    <source>
        <strain evidence="3">Sampled in the wild</strain>
    </source>
</reference>
<dbReference type="Pfam" id="PF21788">
    <property type="entry name" value="TNP-like_GBD"/>
    <property type="match status" value="1"/>
</dbReference>
<dbReference type="InterPro" id="IPR048365">
    <property type="entry name" value="TNP-like_RNaseH_N"/>
</dbReference>
<dbReference type="Pfam" id="PF21787">
    <property type="entry name" value="TNP-like_RNaseH_N"/>
    <property type="match status" value="1"/>
</dbReference>
<dbReference type="Proteomes" id="UP000792457">
    <property type="component" value="Unassembled WGS sequence"/>
</dbReference>
<dbReference type="InterPro" id="IPR048366">
    <property type="entry name" value="TNP-like_GBD"/>
</dbReference>
<reference evidence="3" key="1">
    <citation type="submission" date="2013-04" db="EMBL/GenBank/DDBJ databases">
        <authorList>
            <person name="Qu J."/>
            <person name="Murali S.C."/>
            <person name="Bandaranaike D."/>
            <person name="Bellair M."/>
            <person name="Blankenburg K."/>
            <person name="Chao H."/>
            <person name="Dinh H."/>
            <person name="Doddapaneni H."/>
            <person name="Downs B."/>
            <person name="Dugan-Rocha S."/>
            <person name="Elkadiri S."/>
            <person name="Gnanaolivu R.D."/>
            <person name="Hernandez B."/>
            <person name="Javaid M."/>
            <person name="Jayaseelan J.C."/>
            <person name="Lee S."/>
            <person name="Li M."/>
            <person name="Ming W."/>
            <person name="Munidasa M."/>
            <person name="Muniz J."/>
            <person name="Nguyen L."/>
            <person name="Ongeri F."/>
            <person name="Osuji N."/>
            <person name="Pu L.-L."/>
            <person name="Puazo M."/>
            <person name="Qu C."/>
            <person name="Quiroz J."/>
            <person name="Raj R."/>
            <person name="Weissenberger G."/>
            <person name="Xin Y."/>
            <person name="Zou X."/>
            <person name="Han Y."/>
            <person name="Richards S."/>
            <person name="Worley K."/>
            <person name="Muzny D."/>
            <person name="Gibbs R."/>
        </authorList>
    </citation>
    <scope>NUCLEOTIDE SEQUENCE</scope>
    <source>
        <strain evidence="3">Sampled in the wild</strain>
    </source>
</reference>
<sequence length="228" mass="26206">MSKQYIYGYEDLGHLGRFPILANHALVFMIRGIRRTWKQIIAYYFTANSVTSLSLKKLIVLLICELQKLGFKVVCTVCDQGSTNQRALKELCQDNVDKASPFHFIVNSEPIAVIFDVPHLLKNTRNALIGNVIQFESHKEVKFEYIERIFNVDQEKRFKTLPKLKKQHFNFKDSFMLKKQHFNFKDSFMKMKVKVAASQLSSSVAAAIETYVSTNVLPSEAIHTAHCP</sequence>
<evidence type="ECO:0000313" key="3">
    <source>
        <dbReference type="EMBL" id="KAG8231854.1"/>
    </source>
</evidence>
<accession>A0A8K0KCX2</accession>
<organism evidence="3 4">
    <name type="scientific">Ladona fulva</name>
    <name type="common">Scarce chaser dragonfly</name>
    <name type="synonym">Libellula fulva</name>
    <dbReference type="NCBI Taxonomy" id="123851"/>
    <lineage>
        <taxon>Eukaryota</taxon>
        <taxon>Metazoa</taxon>
        <taxon>Ecdysozoa</taxon>
        <taxon>Arthropoda</taxon>
        <taxon>Hexapoda</taxon>
        <taxon>Insecta</taxon>
        <taxon>Pterygota</taxon>
        <taxon>Palaeoptera</taxon>
        <taxon>Odonata</taxon>
        <taxon>Epiprocta</taxon>
        <taxon>Anisoptera</taxon>
        <taxon>Libelluloidea</taxon>
        <taxon>Libellulidae</taxon>
        <taxon>Ladona</taxon>
    </lineage>
</organism>
<feature type="domain" description="Transposable element P transposase-like RNase H" evidence="1">
    <location>
        <begin position="2"/>
        <end position="91"/>
    </location>
</feature>
<evidence type="ECO:0000313" key="4">
    <source>
        <dbReference type="Proteomes" id="UP000792457"/>
    </source>
</evidence>
<proteinExistence type="predicted"/>
<evidence type="ECO:0000259" key="1">
    <source>
        <dbReference type="Pfam" id="PF21787"/>
    </source>
</evidence>
<protein>
    <recommendedName>
        <fullName evidence="5">Transposase</fullName>
    </recommendedName>
</protein>
<name>A0A8K0KCX2_LADFU</name>
<gene>
    <name evidence="3" type="ORF">J437_LFUL015123</name>
</gene>
<keyword evidence="4" id="KW-1185">Reference proteome</keyword>
<evidence type="ECO:0008006" key="5">
    <source>
        <dbReference type="Google" id="ProtNLM"/>
    </source>
</evidence>
<dbReference type="EMBL" id="KZ308580">
    <property type="protein sequence ID" value="KAG8231854.1"/>
    <property type="molecule type" value="Genomic_DNA"/>
</dbReference>
<feature type="domain" description="Transposable element P transposase-like GTP-binding insertion" evidence="2">
    <location>
        <begin position="119"/>
        <end position="176"/>
    </location>
</feature>
<dbReference type="OrthoDB" id="6775048at2759"/>
<evidence type="ECO:0000259" key="2">
    <source>
        <dbReference type="Pfam" id="PF21788"/>
    </source>
</evidence>